<gene>
    <name evidence="1" type="ORF">N5P18_08455</name>
</gene>
<accession>A0ABZ2FB38</accession>
<protein>
    <recommendedName>
        <fullName evidence="3">SRPBCC family protein</fullName>
    </recommendedName>
</protein>
<keyword evidence="2" id="KW-1185">Reference proteome</keyword>
<reference evidence="1 2" key="1">
    <citation type="submission" date="2022-09" db="EMBL/GenBank/DDBJ databases">
        <title>Complete genome sequence of Janibacter terrae strain COS04-44, PCL-degrading bacteria isolated from oil spilled coast.</title>
        <authorList>
            <person name="Park H."/>
            <person name="Kim J.Y."/>
            <person name="An S.H."/>
            <person name="Lee C.M."/>
            <person name="Weon H.-Y."/>
        </authorList>
    </citation>
    <scope>NUCLEOTIDE SEQUENCE [LARGE SCALE GENOMIC DNA]</scope>
    <source>
        <strain evidence="1 2">COS04-44</strain>
    </source>
</reference>
<dbReference type="InterPro" id="IPR023393">
    <property type="entry name" value="START-like_dom_sf"/>
</dbReference>
<dbReference type="RefSeq" id="WP_338537405.1">
    <property type="nucleotide sequence ID" value="NZ_CP104874.1"/>
</dbReference>
<evidence type="ECO:0000313" key="2">
    <source>
        <dbReference type="Proteomes" id="UP001381003"/>
    </source>
</evidence>
<organism evidence="1 2">
    <name type="scientific">Janibacter terrae</name>
    <dbReference type="NCBI Taxonomy" id="103817"/>
    <lineage>
        <taxon>Bacteria</taxon>
        <taxon>Bacillati</taxon>
        <taxon>Actinomycetota</taxon>
        <taxon>Actinomycetes</taxon>
        <taxon>Micrococcales</taxon>
        <taxon>Intrasporangiaceae</taxon>
        <taxon>Janibacter</taxon>
    </lineage>
</organism>
<evidence type="ECO:0008006" key="3">
    <source>
        <dbReference type="Google" id="ProtNLM"/>
    </source>
</evidence>
<proteinExistence type="predicted"/>
<dbReference type="Proteomes" id="UP001381003">
    <property type="component" value="Chromosome"/>
</dbReference>
<sequence length="148" mass="16360">MSEFVARVETDLAPAVAWDRMWDLDRHTTVIPFTRVALDPPATALAVGAGFTGRTALGRLGFDDTMRIEEWRPPTVAEPGRAVVVKTGRLLGGRIEVDVVPAGSGGTRITWRQRVALPWLPRPLRRLEWLAARVAAPGYRRVLRTLLG</sequence>
<evidence type="ECO:0000313" key="1">
    <source>
        <dbReference type="EMBL" id="WWF03743.1"/>
    </source>
</evidence>
<dbReference type="SUPFAM" id="SSF55961">
    <property type="entry name" value="Bet v1-like"/>
    <property type="match status" value="1"/>
</dbReference>
<name>A0ABZ2FB38_9MICO</name>
<dbReference type="EMBL" id="CP104874">
    <property type="protein sequence ID" value="WWF03743.1"/>
    <property type="molecule type" value="Genomic_DNA"/>
</dbReference>
<dbReference type="Gene3D" id="3.30.530.20">
    <property type="match status" value="1"/>
</dbReference>